<feature type="coiled-coil region" evidence="1">
    <location>
        <begin position="64"/>
        <end position="91"/>
    </location>
</feature>
<evidence type="ECO:0000256" key="2">
    <source>
        <dbReference type="SAM" id="MobiDB-lite"/>
    </source>
</evidence>
<organism evidence="3">
    <name type="scientific">Corethrella appendiculata</name>
    <dbReference type="NCBI Taxonomy" id="1370023"/>
    <lineage>
        <taxon>Eukaryota</taxon>
        <taxon>Metazoa</taxon>
        <taxon>Ecdysozoa</taxon>
        <taxon>Arthropoda</taxon>
        <taxon>Hexapoda</taxon>
        <taxon>Insecta</taxon>
        <taxon>Pterygota</taxon>
        <taxon>Neoptera</taxon>
        <taxon>Endopterygota</taxon>
        <taxon>Diptera</taxon>
        <taxon>Nematocera</taxon>
        <taxon>Culicoidea</taxon>
        <taxon>Chaoboridae</taxon>
        <taxon>Corethrella</taxon>
    </lineage>
</organism>
<dbReference type="AlphaFoldDB" id="U5ET76"/>
<feature type="non-terminal residue" evidence="3">
    <location>
        <position position="1"/>
    </location>
</feature>
<reference evidence="3" key="1">
    <citation type="journal article" date="2014" name="Insect Biochem. Mol. Biol.">
        <title>An insight into the sialome of the frog biting fly, Corethrella appendiculata.</title>
        <authorList>
            <person name="Ribeiro J.M.C."/>
            <person name="Chagas A.C."/>
            <person name="Pham V.M."/>
            <person name="Lounibos L.P."/>
            <person name="Calvo E."/>
        </authorList>
    </citation>
    <scope>NUCLEOTIDE SEQUENCE</scope>
    <source>
        <tissue evidence="3">Salivary glands</tissue>
    </source>
</reference>
<accession>U5ET76</accession>
<sequence length="625" mass="72330">IAREIHEDVKSGKLTLSEINNSIFFVQRAAGELEKFCGRSSIRNAHGYGPNRGRTVDSVTYQRKNTDEQINQNLNSNLQQLQQQREPIQSQKQVHIFSKPLTSEYDHTLSLGRRQQVESFSQQNIDEQTNQNDNLKQLEQQKEPDHQQKQVHILNNPKSYSQLASDNDHTLRLGRRKQVENYPQQLEQQKEADHQQRQVRILNNPKIYSQLTSESDPNLRLGRRKPVERLTEEQKLLYTREPIDDDDEFAEETQQLETFQNFEWDESTDAATTTSTTAKTTSRTTEEPVTEPQQLSSLLSIIRNNVVHYSRDMHLRTTTTTKAPSHVMSMLPSKQEKVDYSKMLEQIRSQVQTIMQDYDDDDNATQTHFIGVNSDKDADKLVYKNQDDLVVSSSSISKAIATTTAEPTTTIEVEYEKLYTAPLAPFPLYYQHFSAPLAPFPQQVTGFQQHLNAHNADDQLVDIQRTVNLNDEYMNPLETHSLLDNPNRDHVQIDNDNYQNIFDNQENIFQTLYDEQFLEELGEQMHQQNWNDEDQQSDRQQLENVASDYQINPNQQQAKDVPPEQSYRNYFNLIRTTTEATKKSSSANDDEIIVGKVYEITGDSVTTESSSIWKRFKNTAKTIFG</sequence>
<proteinExistence type="evidence at transcript level"/>
<feature type="compositionally biased region" description="Low complexity" evidence="2">
    <location>
        <begin position="269"/>
        <end position="283"/>
    </location>
</feature>
<evidence type="ECO:0000313" key="3">
    <source>
        <dbReference type="EMBL" id="JAB55367.1"/>
    </source>
</evidence>
<name>U5ET76_9DIPT</name>
<keyword evidence="1" id="KW-0175">Coiled coil</keyword>
<dbReference type="EMBL" id="GANO01004504">
    <property type="protein sequence ID" value="JAB55367.1"/>
    <property type="molecule type" value="mRNA"/>
</dbReference>
<feature type="region of interest" description="Disordered" evidence="2">
    <location>
        <begin position="264"/>
        <end position="294"/>
    </location>
</feature>
<evidence type="ECO:0000256" key="1">
    <source>
        <dbReference type="SAM" id="Coils"/>
    </source>
</evidence>
<protein>
    <submittedName>
        <fullName evidence="3">Putative transcription factor spt20</fullName>
    </submittedName>
</protein>